<accession>A0ABN6L3B3</accession>
<sequence>MKVSTMKSRREFLALKSGSSSCKFFYGGSLMCVVQTADAAVGGESCLRWGSVVSKRVGSAVVRNRIKRRLRAIFSEFSRSGLKSGFRCVVIVKSATFSSVPFDAIVENVYKKLLSIRGGVC</sequence>
<evidence type="ECO:0000256" key="3">
    <source>
        <dbReference type="ARBA" id="ARBA00022722"/>
    </source>
</evidence>
<keyword evidence="3" id="KW-0540">Nuclease</keyword>
<comment type="function">
    <text evidence="1">RNaseP catalyzes the removal of the 5'-leader sequence from pre-tRNA to produce the mature 5'-terminus. It can also cleave other RNA substrates such as 4.5S RNA. The protein component plays an auxiliary but essential role in vivo by binding to the 5'-leader sequence and broadening the substrate specificity of the ribozyme.</text>
</comment>
<dbReference type="InterPro" id="IPR020539">
    <property type="entry name" value="RNase_P_CS"/>
</dbReference>
<evidence type="ECO:0000313" key="8">
    <source>
        <dbReference type="EMBL" id="BDB96356.1"/>
    </source>
</evidence>
<reference evidence="8" key="1">
    <citation type="submission" date="2021-10" db="EMBL/GenBank/DDBJ databases">
        <title>Genome Sequence of The Candidatus Hydrogeosomobacter endosymbioticus, an Intracellular Bacterial Symbiont of the Anaerobic Ciliate GW7.</title>
        <authorList>
            <person name="Shiohama Y."/>
            <person name="Shinzato N."/>
        </authorList>
    </citation>
    <scope>NUCLEOTIDE SEQUENCE [LARGE SCALE GENOMIC DNA]</scope>
    <source>
        <strain evidence="8">200920</strain>
    </source>
</reference>
<keyword evidence="6" id="KW-0694">RNA-binding</keyword>
<dbReference type="PROSITE" id="PS00648">
    <property type="entry name" value="RIBONUCLEASE_P"/>
    <property type="match status" value="1"/>
</dbReference>
<keyword evidence="5" id="KW-0378">Hydrolase</keyword>
<evidence type="ECO:0000256" key="6">
    <source>
        <dbReference type="ARBA" id="ARBA00022884"/>
    </source>
</evidence>
<dbReference type="Pfam" id="PF00825">
    <property type="entry name" value="Ribonuclease_P"/>
    <property type="match status" value="1"/>
</dbReference>
<proteinExistence type="predicted"/>
<dbReference type="InterPro" id="IPR014721">
    <property type="entry name" value="Ribsml_uS5_D2-typ_fold_subgr"/>
</dbReference>
<dbReference type="InterPro" id="IPR000100">
    <property type="entry name" value="RNase_P"/>
</dbReference>
<dbReference type="SUPFAM" id="SSF54211">
    <property type="entry name" value="Ribosomal protein S5 domain 2-like"/>
    <property type="match status" value="1"/>
</dbReference>
<evidence type="ECO:0000256" key="1">
    <source>
        <dbReference type="ARBA" id="ARBA00002663"/>
    </source>
</evidence>
<dbReference type="NCBIfam" id="TIGR00188">
    <property type="entry name" value="rnpA"/>
    <property type="match status" value="1"/>
</dbReference>
<keyword evidence="9" id="KW-1185">Reference proteome</keyword>
<keyword evidence="2" id="KW-0819">tRNA processing</keyword>
<name>A0ABN6L3B3_9PROT</name>
<keyword evidence="4" id="KW-0255">Endonuclease</keyword>
<dbReference type="PANTHER" id="PTHR33992">
    <property type="entry name" value="RIBONUCLEASE P PROTEIN COMPONENT"/>
    <property type="match status" value="1"/>
</dbReference>
<protein>
    <recommendedName>
        <fullName evidence="7">Ribonuclease P protein component</fullName>
        <ecNumber evidence="7">3.1.26.5</ecNumber>
    </recommendedName>
</protein>
<evidence type="ECO:0000256" key="4">
    <source>
        <dbReference type="ARBA" id="ARBA00022759"/>
    </source>
</evidence>
<dbReference type="InterPro" id="IPR020568">
    <property type="entry name" value="Ribosomal_Su5_D2-typ_SF"/>
</dbReference>
<dbReference type="PANTHER" id="PTHR33992:SF1">
    <property type="entry name" value="RIBONUCLEASE P PROTEIN COMPONENT"/>
    <property type="match status" value="1"/>
</dbReference>
<dbReference type="EMBL" id="AP025225">
    <property type="protein sequence ID" value="BDB96356.1"/>
    <property type="molecule type" value="Genomic_DNA"/>
</dbReference>
<dbReference type="Proteomes" id="UP001320209">
    <property type="component" value="Chromosome"/>
</dbReference>
<dbReference type="Gene3D" id="3.30.230.10">
    <property type="match status" value="1"/>
</dbReference>
<dbReference type="RefSeq" id="WP_336511896.1">
    <property type="nucleotide sequence ID" value="NZ_AP025225.1"/>
</dbReference>
<dbReference type="EC" id="3.1.26.5" evidence="7"/>
<organism evidence="8 9">
    <name type="scientific">Candidatus Hydrogenosomobacter endosymbioticus</name>
    <dbReference type="NCBI Taxonomy" id="2558174"/>
    <lineage>
        <taxon>Bacteria</taxon>
        <taxon>Pseudomonadati</taxon>
        <taxon>Pseudomonadota</taxon>
        <taxon>Alphaproteobacteria</taxon>
        <taxon>Holosporales</taxon>
        <taxon>Holosporaceae</taxon>
        <taxon>Candidatus Hydrogenosomobacter</taxon>
    </lineage>
</organism>
<evidence type="ECO:0000256" key="7">
    <source>
        <dbReference type="NCBIfam" id="TIGR00188"/>
    </source>
</evidence>
<gene>
    <name evidence="8" type="ORF">HYD_4890</name>
</gene>
<evidence type="ECO:0000256" key="2">
    <source>
        <dbReference type="ARBA" id="ARBA00022694"/>
    </source>
</evidence>
<evidence type="ECO:0000313" key="9">
    <source>
        <dbReference type="Proteomes" id="UP001320209"/>
    </source>
</evidence>
<evidence type="ECO:0000256" key="5">
    <source>
        <dbReference type="ARBA" id="ARBA00022801"/>
    </source>
</evidence>